<name>A0A2Z6RSV3_9GLOM</name>
<evidence type="ECO:0000313" key="1">
    <source>
        <dbReference type="EMBL" id="GBC03923.1"/>
    </source>
</evidence>
<proteinExistence type="predicted"/>
<dbReference type="AlphaFoldDB" id="A0A2Z6RSV3"/>
<dbReference type="Proteomes" id="UP000615446">
    <property type="component" value="Unassembled WGS sequence"/>
</dbReference>
<organism evidence="1 3">
    <name type="scientific">Rhizophagus clarus</name>
    <dbReference type="NCBI Taxonomy" id="94130"/>
    <lineage>
        <taxon>Eukaryota</taxon>
        <taxon>Fungi</taxon>
        <taxon>Fungi incertae sedis</taxon>
        <taxon>Mucoromycota</taxon>
        <taxon>Glomeromycotina</taxon>
        <taxon>Glomeromycetes</taxon>
        <taxon>Glomerales</taxon>
        <taxon>Glomeraceae</taxon>
        <taxon>Rhizophagus</taxon>
    </lineage>
</organism>
<sequence>MPDVFLFLNRHPHQFLLDSSIKSFKIIKEVDRSRKMIGYFNTWDHVSTHINNPQLWNDKRISWYRYSTPNFKNLCNSAQIGNTDKFLRTTYGSNFFLDFNTNNRKNDQNKTSKSDRSIKKVNQLRDVQSKKPDVKYLIAGLKVLLEHYV</sequence>
<evidence type="ECO:0000313" key="2">
    <source>
        <dbReference type="EMBL" id="GES91295.1"/>
    </source>
</evidence>
<accession>A0A2Z6RSV3</accession>
<reference evidence="1 3" key="1">
    <citation type="submission" date="2017-11" db="EMBL/GenBank/DDBJ databases">
        <title>The genome of Rhizophagus clarus HR1 reveals common genetic basis of auxotrophy among arbuscular mycorrhizal fungi.</title>
        <authorList>
            <person name="Kobayashi Y."/>
        </authorList>
    </citation>
    <scope>NUCLEOTIDE SEQUENCE [LARGE SCALE GENOMIC DNA]</scope>
    <source>
        <strain evidence="1 3">HR1</strain>
    </source>
</reference>
<protein>
    <submittedName>
        <fullName evidence="1">Uncharacterized protein</fullName>
    </submittedName>
</protein>
<reference evidence="2" key="2">
    <citation type="submission" date="2019-10" db="EMBL/GenBank/DDBJ databases">
        <title>Conservation and host-specific expression of non-tandemly repeated heterogenous ribosome RNA gene in arbuscular mycorrhizal fungi.</title>
        <authorList>
            <person name="Maeda T."/>
            <person name="Kobayashi Y."/>
            <person name="Nakagawa T."/>
            <person name="Ezawa T."/>
            <person name="Yamaguchi K."/>
            <person name="Bino T."/>
            <person name="Nishimoto Y."/>
            <person name="Shigenobu S."/>
            <person name="Kawaguchi M."/>
        </authorList>
    </citation>
    <scope>NUCLEOTIDE SEQUENCE</scope>
    <source>
        <strain evidence="2">HR1</strain>
    </source>
</reference>
<dbReference type="Proteomes" id="UP000247702">
    <property type="component" value="Unassembled WGS sequence"/>
</dbReference>
<gene>
    <name evidence="2" type="ORF">RCL2_001812600</name>
    <name evidence="1" type="ORF">RclHR1_00540033</name>
</gene>
<comment type="caution">
    <text evidence="1">The sequence shown here is derived from an EMBL/GenBank/DDBJ whole genome shotgun (WGS) entry which is preliminary data.</text>
</comment>
<dbReference type="EMBL" id="BEXD01003915">
    <property type="protein sequence ID" value="GBC03923.1"/>
    <property type="molecule type" value="Genomic_DNA"/>
</dbReference>
<keyword evidence="3" id="KW-1185">Reference proteome</keyword>
<evidence type="ECO:0000313" key="3">
    <source>
        <dbReference type="Proteomes" id="UP000247702"/>
    </source>
</evidence>
<dbReference type="EMBL" id="BLAL01000199">
    <property type="protein sequence ID" value="GES91295.1"/>
    <property type="molecule type" value="Genomic_DNA"/>
</dbReference>